<dbReference type="EMBL" id="CP003156">
    <property type="protein sequence ID" value="AEV31833.1"/>
    <property type="molecule type" value="Genomic_DNA"/>
</dbReference>
<feature type="domain" description="Secretion system C-terminal sorting" evidence="3">
    <location>
        <begin position="502"/>
        <end position="565"/>
    </location>
</feature>
<name>G8R283_OWEHD</name>
<dbReference type="STRING" id="926562.Oweho_0820"/>
<keyword evidence="5" id="KW-1185">Reference proteome</keyword>
<feature type="signal peptide" evidence="2">
    <location>
        <begin position="1"/>
        <end position="27"/>
    </location>
</feature>
<evidence type="ECO:0000313" key="5">
    <source>
        <dbReference type="Proteomes" id="UP000005631"/>
    </source>
</evidence>
<dbReference type="AlphaFoldDB" id="G8R283"/>
<dbReference type="Pfam" id="PF14312">
    <property type="entry name" value="FG-GAP_2"/>
    <property type="match status" value="3"/>
</dbReference>
<sequence length="575" mass="59796">MINYTKNSLLKLTLCLLLLAGMNTTFAQTWNQLGMDMDGETPNNQSGAALSLSADGLTLAIGATGNYGSGSKAGHVRVYSLDTATWTQIGADIDGEAAFDHSGVSISLSADSMTVAIGATGNNGNGAYSGHVRVYSFISGAWTQIGADIDGEAADDLSGRSVSLSADGLTVAIGAPENDGNGSNAGHVRVYSLISGVWTQQGADIDGEATDDESGWSVSLSADSLTVAIGAPNNDGNGQDAGHVRVFKLDTGAWIQQGADIDGEAIGDLSGQSVSLSADGLTVAVGARYNDENGTDAGHVRVYELISGVWTQKGSDIDGEAADDRSGGSISLSADGLTLAIGAQLNDGNGSNAGHVRIYKFTTGEWTQLGPDIEGEAMNDESGLSVNLSADSLTVAVGARFNDGNGNDAGHVRAYKFCPVDVSITNNAPTLTANTFGATYQWLDCDNNFDSIVGETSRSFIPRKNGNYAVAVSQNGCTGISYCEAVHNAGLAENSFGNNFKLYPNPTDGNLHIEFGKTYKYTSITVTNQVGQEVLKKELGHAHSVDLNLDVMPGIYFLEILSSKGHRALLKVVKQ</sequence>
<organism evidence="4 5">
    <name type="scientific">Owenweeksia hongkongensis (strain DSM 17368 / CIP 108786 / JCM 12287 / NRRL B-23963 / UST20020801)</name>
    <dbReference type="NCBI Taxonomy" id="926562"/>
    <lineage>
        <taxon>Bacteria</taxon>
        <taxon>Pseudomonadati</taxon>
        <taxon>Bacteroidota</taxon>
        <taxon>Flavobacteriia</taxon>
        <taxon>Flavobacteriales</taxon>
        <taxon>Owenweeksiaceae</taxon>
        <taxon>Owenweeksia</taxon>
    </lineage>
</organism>
<dbReference type="RefSeq" id="WP_014201194.1">
    <property type="nucleotide sequence ID" value="NC_016599.1"/>
</dbReference>
<protein>
    <recommendedName>
        <fullName evidence="3">Secretion system C-terminal sorting domain-containing protein</fullName>
    </recommendedName>
</protein>
<dbReference type="Gene3D" id="2.120.10.80">
    <property type="entry name" value="Kelch-type beta propeller"/>
    <property type="match status" value="1"/>
</dbReference>
<gene>
    <name evidence="4" type="ordered locus">Oweho_0820</name>
</gene>
<dbReference type="Pfam" id="PF18962">
    <property type="entry name" value="Por_Secre_tail"/>
    <property type="match status" value="1"/>
</dbReference>
<dbReference type="NCBIfam" id="TIGR04183">
    <property type="entry name" value="Por_Secre_tail"/>
    <property type="match status" value="1"/>
</dbReference>
<proteinExistence type="predicted"/>
<feature type="chain" id="PRO_5003515383" description="Secretion system C-terminal sorting domain-containing protein" evidence="2">
    <location>
        <begin position="28"/>
        <end position="575"/>
    </location>
</feature>
<dbReference type="Proteomes" id="UP000005631">
    <property type="component" value="Chromosome"/>
</dbReference>
<dbReference type="HOGENOM" id="CLU_034189_0_0_10"/>
<evidence type="ECO:0000256" key="1">
    <source>
        <dbReference type="ARBA" id="ARBA00022729"/>
    </source>
</evidence>
<dbReference type="eggNOG" id="COG5306">
    <property type="taxonomic scope" value="Bacteria"/>
</dbReference>
<dbReference type="SUPFAM" id="SSF50965">
    <property type="entry name" value="Galactose oxidase, central domain"/>
    <property type="match status" value="2"/>
</dbReference>
<keyword evidence="1 2" id="KW-0732">Signal</keyword>
<evidence type="ECO:0000259" key="3">
    <source>
        <dbReference type="Pfam" id="PF18962"/>
    </source>
</evidence>
<dbReference type="eggNOG" id="COG5563">
    <property type="taxonomic scope" value="Bacteria"/>
</dbReference>
<dbReference type="PATRIC" id="fig|926562.3.peg.837"/>
<dbReference type="InterPro" id="IPR013517">
    <property type="entry name" value="FG-GAP"/>
</dbReference>
<dbReference type="PANTHER" id="PTHR36220">
    <property type="entry name" value="UNNAMED PRODUCT"/>
    <property type="match status" value="1"/>
</dbReference>
<dbReference type="InterPro" id="IPR011043">
    <property type="entry name" value="Gal_Oxase/kelch_b-propeller"/>
</dbReference>
<dbReference type="InterPro" id="IPR015915">
    <property type="entry name" value="Kelch-typ_b-propeller"/>
</dbReference>
<dbReference type="PANTHER" id="PTHR36220:SF1">
    <property type="entry name" value="GAMMA TUBULIN COMPLEX COMPONENT C-TERMINAL DOMAIN-CONTAINING PROTEIN"/>
    <property type="match status" value="1"/>
</dbReference>
<dbReference type="InterPro" id="IPR026444">
    <property type="entry name" value="Secre_tail"/>
</dbReference>
<reference evidence="4 5" key="1">
    <citation type="journal article" date="2012" name="Stand. Genomic Sci.">
        <title>Genome sequence of the orange-pigmented seawater bacterium Owenweeksia hongkongensis type strain (UST20020801(T)).</title>
        <authorList>
            <person name="Riedel T."/>
            <person name="Held B."/>
            <person name="Nolan M."/>
            <person name="Lucas S."/>
            <person name="Lapidus A."/>
            <person name="Tice H."/>
            <person name="Del Rio T.G."/>
            <person name="Cheng J.F."/>
            <person name="Han C."/>
            <person name="Tapia R."/>
            <person name="Goodwin L.A."/>
            <person name="Pitluck S."/>
            <person name="Liolios K."/>
            <person name="Mavromatis K."/>
            <person name="Pagani I."/>
            <person name="Ivanova N."/>
            <person name="Mikhailova N."/>
            <person name="Pati A."/>
            <person name="Chen A."/>
            <person name="Palaniappan K."/>
            <person name="Rohde M."/>
            <person name="Tindall B.J."/>
            <person name="Detter J.C."/>
            <person name="Goker M."/>
            <person name="Woyke T."/>
            <person name="Bristow J."/>
            <person name="Eisen J.A."/>
            <person name="Markowitz V."/>
            <person name="Hugenholtz P."/>
            <person name="Klenk H.P."/>
            <person name="Kyrpides N.C."/>
        </authorList>
    </citation>
    <scope>NUCLEOTIDE SEQUENCE</scope>
    <source>
        <strain evidence="5">DSM 17368 / JCM 12287 / NRRL B-23963</strain>
    </source>
</reference>
<dbReference type="OrthoDB" id="1403372at2"/>
<dbReference type="KEGG" id="oho:Oweho_0820"/>
<evidence type="ECO:0000313" key="4">
    <source>
        <dbReference type="EMBL" id="AEV31833.1"/>
    </source>
</evidence>
<accession>G8R283</accession>
<evidence type="ECO:0000256" key="2">
    <source>
        <dbReference type="SAM" id="SignalP"/>
    </source>
</evidence>